<dbReference type="Pfam" id="PF00196">
    <property type="entry name" value="GerE"/>
    <property type="match status" value="1"/>
</dbReference>
<dbReference type="PANTHER" id="PTHR43214">
    <property type="entry name" value="TWO-COMPONENT RESPONSE REGULATOR"/>
    <property type="match status" value="1"/>
</dbReference>
<dbReference type="SUPFAM" id="SSF52172">
    <property type="entry name" value="CheY-like"/>
    <property type="match status" value="1"/>
</dbReference>
<dbReference type="InterPro" id="IPR001789">
    <property type="entry name" value="Sig_transdc_resp-reg_receiver"/>
</dbReference>
<evidence type="ECO:0000313" key="6">
    <source>
        <dbReference type="EMBL" id="CAB4692584.1"/>
    </source>
</evidence>
<dbReference type="InterPro" id="IPR039420">
    <property type="entry name" value="WalR-like"/>
</dbReference>
<dbReference type="SMART" id="SM00448">
    <property type="entry name" value="REC"/>
    <property type="match status" value="1"/>
</dbReference>
<dbReference type="EMBL" id="CAFBRC010000105">
    <property type="protein sequence ID" value="CAB5077631.1"/>
    <property type="molecule type" value="Genomic_DNA"/>
</dbReference>
<feature type="domain" description="HTH luxR-type" evidence="3">
    <location>
        <begin position="136"/>
        <end position="201"/>
    </location>
</feature>
<evidence type="ECO:0000313" key="8">
    <source>
        <dbReference type="EMBL" id="CAB5077631.1"/>
    </source>
</evidence>
<dbReference type="SUPFAM" id="SSF46894">
    <property type="entry name" value="C-terminal effector domain of the bipartite response regulators"/>
    <property type="match status" value="1"/>
</dbReference>
<dbReference type="PROSITE" id="PS50110">
    <property type="entry name" value="RESPONSE_REGULATORY"/>
    <property type="match status" value="1"/>
</dbReference>
<dbReference type="InterPro" id="IPR011006">
    <property type="entry name" value="CheY-like_superfamily"/>
</dbReference>
<organism evidence="5">
    <name type="scientific">freshwater metagenome</name>
    <dbReference type="NCBI Taxonomy" id="449393"/>
    <lineage>
        <taxon>unclassified sequences</taxon>
        <taxon>metagenomes</taxon>
        <taxon>ecological metagenomes</taxon>
    </lineage>
</organism>
<dbReference type="Gene3D" id="3.40.50.2300">
    <property type="match status" value="1"/>
</dbReference>
<evidence type="ECO:0000256" key="2">
    <source>
        <dbReference type="ARBA" id="ARBA00023125"/>
    </source>
</evidence>
<dbReference type="GO" id="GO:0003677">
    <property type="term" value="F:DNA binding"/>
    <property type="evidence" value="ECO:0007669"/>
    <property type="project" value="UniProtKB-KW"/>
</dbReference>
<evidence type="ECO:0000256" key="1">
    <source>
        <dbReference type="ARBA" id="ARBA00022553"/>
    </source>
</evidence>
<dbReference type="EMBL" id="CAEZXN010000011">
    <property type="protein sequence ID" value="CAB4692584.1"/>
    <property type="molecule type" value="Genomic_DNA"/>
</dbReference>
<dbReference type="InterPro" id="IPR058245">
    <property type="entry name" value="NreC/VraR/RcsB-like_REC"/>
</dbReference>
<dbReference type="Pfam" id="PF00072">
    <property type="entry name" value="Response_reg"/>
    <property type="match status" value="1"/>
</dbReference>
<dbReference type="EMBL" id="CAFBAA010000011">
    <property type="protein sequence ID" value="CAB4842391.1"/>
    <property type="molecule type" value="Genomic_DNA"/>
</dbReference>
<dbReference type="GO" id="GO:0006355">
    <property type="term" value="P:regulation of DNA-templated transcription"/>
    <property type="evidence" value="ECO:0007669"/>
    <property type="project" value="InterPro"/>
</dbReference>
<protein>
    <submittedName>
        <fullName evidence="5">Unannotated protein</fullName>
    </submittedName>
</protein>
<feature type="domain" description="Response regulatory" evidence="4">
    <location>
        <begin position="4"/>
        <end position="120"/>
    </location>
</feature>
<accession>A0A6J6MLR3</accession>
<dbReference type="GO" id="GO:0000160">
    <property type="term" value="P:phosphorelay signal transduction system"/>
    <property type="evidence" value="ECO:0007669"/>
    <property type="project" value="InterPro"/>
</dbReference>
<gene>
    <name evidence="5" type="ORF">UFOPK2342_00618</name>
    <name evidence="6" type="ORF">UFOPK2423_00677</name>
    <name evidence="7" type="ORF">UFOPK3266_00621</name>
    <name evidence="8" type="ORF">UFOPK4367_01294</name>
</gene>
<proteinExistence type="predicted"/>
<dbReference type="InterPro" id="IPR000792">
    <property type="entry name" value="Tscrpt_reg_LuxR_C"/>
</dbReference>
<dbReference type="PROSITE" id="PS50043">
    <property type="entry name" value="HTH_LUXR_2"/>
    <property type="match status" value="1"/>
</dbReference>
<sequence>MATSVLLVDDHELIRAGLRNGLQATGDITVVGEAASGAEALAVATRVRPDVITLDIQLPDISGLELIAQLKEALPDVALLMLTMFPESEYVFRALDAGASAFLGKESTVLEIASTIRTIAVNPRSFSSPYLAKSSQERSHELLTQQERRILSLLVEGATIKEISDLLFISQATTKTHINHIYAKLKVKNRAQAVASALRLGLVAP</sequence>
<dbReference type="EMBL" id="CAEZXB010000008">
    <property type="protein sequence ID" value="CAB4673784.1"/>
    <property type="molecule type" value="Genomic_DNA"/>
</dbReference>
<dbReference type="PRINTS" id="PR00038">
    <property type="entry name" value="HTHLUXR"/>
</dbReference>
<dbReference type="SMART" id="SM00421">
    <property type="entry name" value="HTH_LUXR"/>
    <property type="match status" value="1"/>
</dbReference>
<evidence type="ECO:0000259" key="4">
    <source>
        <dbReference type="PROSITE" id="PS50110"/>
    </source>
</evidence>
<name>A0A6J6MLR3_9ZZZZ</name>
<keyword evidence="2" id="KW-0238">DNA-binding</keyword>
<evidence type="ECO:0000313" key="5">
    <source>
        <dbReference type="EMBL" id="CAB4673784.1"/>
    </source>
</evidence>
<dbReference type="InterPro" id="IPR016032">
    <property type="entry name" value="Sig_transdc_resp-reg_C-effctor"/>
</dbReference>
<evidence type="ECO:0000259" key="3">
    <source>
        <dbReference type="PROSITE" id="PS50043"/>
    </source>
</evidence>
<dbReference type="AlphaFoldDB" id="A0A6J6MLR3"/>
<dbReference type="CDD" id="cd06170">
    <property type="entry name" value="LuxR_C_like"/>
    <property type="match status" value="1"/>
</dbReference>
<dbReference type="CDD" id="cd17535">
    <property type="entry name" value="REC_NarL-like"/>
    <property type="match status" value="1"/>
</dbReference>
<keyword evidence="1" id="KW-0597">Phosphoprotein</keyword>
<evidence type="ECO:0000313" key="7">
    <source>
        <dbReference type="EMBL" id="CAB4842391.1"/>
    </source>
</evidence>
<reference evidence="5" key="1">
    <citation type="submission" date="2020-05" db="EMBL/GenBank/DDBJ databases">
        <authorList>
            <person name="Chiriac C."/>
            <person name="Salcher M."/>
            <person name="Ghai R."/>
            <person name="Kavagutti S V."/>
        </authorList>
    </citation>
    <scope>NUCLEOTIDE SEQUENCE</scope>
</reference>